<dbReference type="EC" id="2.7.7.65" evidence="1"/>
<dbReference type="InterPro" id="IPR043128">
    <property type="entry name" value="Rev_trsase/Diguanyl_cyclase"/>
</dbReference>
<comment type="catalytic activity">
    <reaction evidence="2">
        <text>2 GTP = 3',3'-c-di-GMP + 2 diphosphate</text>
        <dbReference type="Rhea" id="RHEA:24898"/>
        <dbReference type="ChEBI" id="CHEBI:33019"/>
        <dbReference type="ChEBI" id="CHEBI:37565"/>
        <dbReference type="ChEBI" id="CHEBI:58805"/>
        <dbReference type="EC" id="2.7.7.65"/>
    </reaction>
</comment>
<protein>
    <recommendedName>
        <fullName evidence="1">diguanylate cyclase</fullName>
        <ecNumber evidence="1">2.7.7.65</ecNumber>
    </recommendedName>
</protein>
<dbReference type="Gene3D" id="3.30.70.270">
    <property type="match status" value="1"/>
</dbReference>
<dbReference type="CDD" id="cd01949">
    <property type="entry name" value="GGDEF"/>
    <property type="match status" value="1"/>
</dbReference>
<keyword evidence="5" id="KW-0808">Transferase</keyword>
<evidence type="ECO:0000313" key="5">
    <source>
        <dbReference type="EMBL" id="ARU47955.1"/>
    </source>
</evidence>
<accession>A0A1Y0HKV1</accession>
<dbReference type="Proteomes" id="UP000196005">
    <property type="component" value="Chromosome"/>
</dbReference>
<dbReference type="Pfam" id="PF00990">
    <property type="entry name" value="GGDEF"/>
    <property type="match status" value="1"/>
</dbReference>
<reference evidence="6" key="1">
    <citation type="submission" date="2017-05" db="EMBL/GenBank/DDBJ databases">
        <title>Dechlorination kinetics govern the competition between two new strains of the genus Sulfurospirillum.</title>
        <authorList>
            <person name="Buttet G.F."/>
            <person name="Murray A.M."/>
            <person name="Goris T."/>
            <person name="Burion M."/>
            <person name="Lin B."/>
            <person name="Rolle M."/>
            <person name="Maillard J."/>
        </authorList>
    </citation>
    <scope>NUCLEOTIDE SEQUENCE [LARGE SCALE GENOMIC DNA]</scope>
    <source>
        <strain evidence="6">SL2-1</strain>
    </source>
</reference>
<keyword evidence="3" id="KW-0472">Membrane</keyword>
<dbReference type="GO" id="GO:0005886">
    <property type="term" value="C:plasma membrane"/>
    <property type="evidence" value="ECO:0007669"/>
    <property type="project" value="TreeGrafter"/>
</dbReference>
<organism evidence="5 6">
    <name type="scientific">Sulfurospirillum diekertiae</name>
    <dbReference type="NCBI Taxonomy" id="1854492"/>
    <lineage>
        <taxon>Bacteria</taxon>
        <taxon>Pseudomonadati</taxon>
        <taxon>Campylobacterota</taxon>
        <taxon>Epsilonproteobacteria</taxon>
        <taxon>Campylobacterales</taxon>
        <taxon>Sulfurospirillaceae</taxon>
        <taxon>Sulfurospirillum</taxon>
    </lineage>
</organism>
<evidence type="ECO:0000256" key="2">
    <source>
        <dbReference type="ARBA" id="ARBA00034247"/>
    </source>
</evidence>
<keyword evidence="5" id="KW-0548">Nucleotidyltransferase</keyword>
<dbReference type="PANTHER" id="PTHR45138">
    <property type="entry name" value="REGULATORY COMPONENTS OF SENSORY TRANSDUCTION SYSTEM"/>
    <property type="match status" value="1"/>
</dbReference>
<dbReference type="GO" id="GO:0043709">
    <property type="term" value="P:cell adhesion involved in single-species biofilm formation"/>
    <property type="evidence" value="ECO:0007669"/>
    <property type="project" value="TreeGrafter"/>
</dbReference>
<dbReference type="SUPFAM" id="SSF55073">
    <property type="entry name" value="Nucleotide cyclase"/>
    <property type="match status" value="1"/>
</dbReference>
<keyword evidence="3" id="KW-0812">Transmembrane</keyword>
<dbReference type="NCBIfam" id="TIGR00254">
    <property type="entry name" value="GGDEF"/>
    <property type="match status" value="1"/>
</dbReference>
<evidence type="ECO:0000259" key="4">
    <source>
        <dbReference type="PROSITE" id="PS50887"/>
    </source>
</evidence>
<dbReference type="EMBL" id="CP021416">
    <property type="protein sequence ID" value="ARU47955.1"/>
    <property type="molecule type" value="Genomic_DNA"/>
</dbReference>
<feature type="transmembrane region" description="Helical" evidence="3">
    <location>
        <begin position="45"/>
        <end position="65"/>
    </location>
</feature>
<feature type="transmembrane region" description="Helical" evidence="3">
    <location>
        <begin position="71"/>
        <end position="92"/>
    </location>
</feature>
<dbReference type="InterPro" id="IPR050469">
    <property type="entry name" value="Diguanylate_Cyclase"/>
</dbReference>
<gene>
    <name evidence="5" type="ORF">Sdiek1_0788</name>
</gene>
<keyword evidence="3" id="KW-1133">Transmembrane helix</keyword>
<dbReference type="GO" id="GO:1902201">
    <property type="term" value="P:negative regulation of bacterial-type flagellum-dependent cell motility"/>
    <property type="evidence" value="ECO:0007669"/>
    <property type="project" value="TreeGrafter"/>
</dbReference>
<evidence type="ECO:0000313" key="6">
    <source>
        <dbReference type="Proteomes" id="UP000196005"/>
    </source>
</evidence>
<feature type="domain" description="GGDEF" evidence="4">
    <location>
        <begin position="143"/>
        <end position="279"/>
    </location>
</feature>
<dbReference type="InterPro" id="IPR000160">
    <property type="entry name" value="GGDEF_dom"/>
</dbReference>
<proteinExistence type="predicted"/>
<dbReference type="GO" id="GO:0052621">
    <property type="term" value="F:diguanylate cyclase activity"/>
    <property type="evidence" value="ECO:0007669"/>
    <property type="project" value="UniProtKB-EC"/>
</dbReference>
<dbReference type="InterPro" id="IPR029787">
    <property type="entry name" value="Nucleotide_cyclase"/>
</dbReference>
<feature type="transmembrane region" description="Helical" evidence="3">
    <location>
        <begin position="6"/>
        <end position="24"/>
    </location>
</feature>
<dbReference type="FunFam" id="3.30.70.270:FF:000001">
    <property type="entry name" value="Diguanylate cyclase domain protein"/>
    <property type="match status" value="1"/>
</dbReference>
<dbReference type="AlphaFoldDB" id="A0A1Y0HKV1"/>
<evidence type="ECO:0000256" key="3">
    <source>
        <dbReference type="SAM" id="Phobius"/>
    </source>
</evidence>
<dbReference type="PANTHER" id="PTHR45138:SF9">
    <property type="entry name" value="DIGUANYLATE CYCLASE DGCM-RELATED"/>
    <property type="match status" value="1"/>
</dbReference>
<evidence type="ECO:0000256" key="1">
    <source>
        <dbReference type="ARBA" id="ARBA00012528"/>
    </source>
</evidence>
<dbReference type="PROSITE" id="PS50887">
    <property type="entry name" value="GGDEF"/>
    <property type="match status" value="1"/>
</dbReference>
<sequence length="279" mass="31535">MYSVIVIVELILLVIGALFLIRALTPISHLILELPEGSIKERWKVLSIFILFFIAGYFIFGYNLWLLGDEFNHLSIITSITMLFGGVFAYLVGQLALHTMNDVKNMAILQHESITDGLTNLHNRRYFDERITEEVALSKRYKLPLTFMLLDVDHFKKINDTYGHKVGDEVLRNLSKVVLEVVRDSDVVARYGGEEIAIITPSTNKQEAELLAERLRGIVEKTTVSTISTTQEVIQVTVSIGICSLSAVITDKDALIEETDQALYLAKKYGRNRVVVSNW</sequence>
<dbReference type="SMART" id="SM00267">
    <property type="entry name" value="GGDEF"/>
    <property type="match status" value="1"/>
</dbReference>
<keyword evidence="6" id="KW-1185">Reference proteome</keyword>
<dbReference type="KEGG" id="suls:Sdiek1_0788"/>
<name>A0A1Y0HKV1_9BACT</name>
<dbReference type="RefSeq" id="WP_087437979.1">
    <property type="nucleotide sequence ID" value="NZ_CP021416.1"/>
</dbReference>